<dbReference type="Pfam" id="PF04446">
    <property type="entry name" value="Thg1"/>
    <property type="match status" value="1"/>
</dbReference>
<dbReference type="OrthoDB" id="4547336at2"/>
<keyword evidence="9" id="KW-0460">Magnesium</keyword>
<evidence type="ECO:0000256" key="5">
    <source>
        <dbReference type="ARBA" id="ARBA00022694"/>
    </source>
</evidence>
<dbReference type="GO" id="GO:0000287">
    <property type="term" value="F:magnesium ion binding"/>
    <property type="evidence" value="ECO:0007669"/>
    <property type="project" value="InterPro"/>
</dbReference>
<keyword evidence="14" id="KW-1185">Reference proteome</keyword>
<protein>
    <recommendedName>
        <fullName evidence="3">tRNA(His) guanylyltransferase</fullName>
        <ecNumber evidence="3">2.7.7.79</ecNumber>
    </recommendedName>
</protein>
<dbReference type="PANTHER" id="PTHR12729">
    <property type="entry name" value="TRNA(HIS) GUANYLYLTRANSFERASE-RELATED"/>
    <property type="match status" value="1"/>
</dbReference>
<dbReference type="InterPro" id="IPR007537">
    <property type="entry name" value="tRNAHis_GuaTrfase_Thg1"/>
</dbReference>
<dbReference type="GO" id="GO:0006400">
    <property type="term" value="P:tRNA modification"/>
    <property type="evidence" value="ECO:0007669"/>
    <property type="project" value="InterPro"/>
</dbReference>
<dbReference type="InterPro" id="IPR038469">
    <property type="entry name" value="tRNAHis_GuaTrfase_Thg1_sf"/>
</dbReference>
<dbReference type="Gene3D" id="3.30.70.3000">
    <property type="match status" value="1"/>
</dbReference>
<keyword evidence="5" id="KW-0819">tRNA processing</keyword>
<accession>A0A5S4F290</accession>
<dbReference type="EMBL" id="VCKY01000204">
    <property type="protein sequence ID" value="TMR10105.1"/>
    <property type="molecule type" value="Genomic_DNA"/>
</dbReference>
<evidence type="ECO:0000256" key="6">
    <source>
        <dbReference type="ARBA" id="ARBA00022695"/>
    </source>
</evidence>
<dbReference type="EC" id="2.7.7.79" evidence="3"/>
<dbReference type="Proteomes" id="UP000309128">
    <property type="component" value="Unassembled WGS sequence"/>
</dbReference>
<keyword evidence="7" id="KW-0479">Metal-binding</keyword>
<dbReference type="InterPro" id="IPR025845">
    <property type="entry name" value="Thg1_C_dom"/>
</dbReference>
<dbReference type="AlphaFoldDB" id="A0A5S4F290"/>
<evidence type="ECO:0000256" key="2">
    <source>
        <dbReference type="ARBA" id="ARBA00010113"/>
    </source>
</evidence>
<proteinExistence type="inferred from homology"/>
<dbReference type="PANTHER" id="PTHR12729:SF1">
    <property type="entry name" value="TRNAHIS GUANYLYLTRANSFERASE CATALYTIC DOMAIN-CONTAINING PROTEIN"/>
    <property type="match status" value="1"/>
</dbReference>
<keyword evidence="8" id="KW-0547">Nucleotide-binding</keyword>
<keyword evidence="6" id="KW-0548">Nucleotidyltransferase</keyword>
<evidence type="ECO:0000256" key="7">
    <source>
        <dbReference type="ARBA" id="ARBA00022723"/>
    </source>
</evidence>
<keyword evidence="4" id="KW-0808">Transferase</keyword>
<gene>
    <name evidence="13" type="ORF">ETD86_40995</name>
</gene>
<evidence type="ECO:0000313" key="14">
    <source>
        <dbReference type="Proteomes" id="UP000309128"/>
    </source>
</evidence>
<evidence type="ECO:0000256" key="10">
    <source>
        <dbReference type="ARBA" id="ARBA00023134"/>
    </source>
</evidence>
<sequence>MSDTTALGDRMKTYERVTRTTLPRRTYTIVRVDGRCFRTFLRHAEKPYDDAVVFAMDAVGKALCKQMSGAAFAYTQSDECSVLLTDFATAQTQPWFGGVVQKIASVAASIAAVAFNEQYGLDYDDATATFDGRVFTIPDAQEVAAYFLWRQRDCVRNSITMAAQAHYSHQQLHRKTTSDMQEMLWSEHRINWDHYPAEVKRGRVCVRRASLEDIIYTDQRTQQETETQAMRSTWQIQAAPSFTADPAGWLVNEIPTRPSATTS</sequence>
<evidence type="ECO:0000256" key="9">
    <source>
        <dbReference type="ARBA" id="ARBA00022842"/>
    </source>
</evidence>
<dbReference type="InterPro" id="IPR024956">
    <property type="entry name" value="tRNAHis_GuaTrfase_cat"/>
</dbReference>
<evidence type="ECO:0000256" key="3">
    <source>
        <dbReference type="ARBA" id="ARBA00012511"/>
    </source>
</evidence>
<evidence type="ECO:0000256" key="1">
    <source>
        <dbReference type="ARBA" id="ARBA00001946"/>
    </source>
</evidence>
<feature type="domain" description="tRNAHis guanylyltransferase catalytic" evidence="11">
    <location>
        <begin position="9"/>
        <end position="138"/>
    </location>
</feature>
<comment type="cofactor">
    <cofactor evidence="1">
        <name>Mg(2+)</name>
        <dbReference type="ChEBI" id="CHEBI:18420"/>
    </cofactor>
</comment>
<dbReference type="Pfam" id="PF14413">
    <property type="entry name" value="Thg1C"/>
    <property type="match status" value="1"/>
</dbReference>
<evidence type="ECO:0000256" key="4">
    <source>
        <dbReference type="ARBA" id="ARBA00022679"/>
    </source>
</evidence>
<feature type="domain" description="Thg1 C-terminal" evidence="12">
    <location>
        <begin position="142"/>
        <end position="234"/>
    </location>
</feature>
<organism evidence="13 14">
    <name type="scientific">Nonomuraea turkmeniaca</name>
    <dbReference type="NCBI Taxonomy" id="103838"/>
    <lineage>
        <taxon>Bacteria</taxon>
        <taxon>Bacillati</taxon>
        <taxon>Actinomycetota</taxon>
        <taxon>Actinomycetes</taxon>
        <taxon>Streptosporangiales</taxon>
        <taxon>Streptosporangiaceae</taxon>
        <taxon>Nonomuraea</taxon>
    </lineage>
</organism>
<dbReference type="RefSeq" id="WP_138672019.1">
    <property type="nucleotide sequence ID" value="NZ_VCKY01000204.1"/>
</dbReference>
<evidence type="ECO:0000313" key="13">
    <source>
        <dbReference type="EMBL" id="TMR10105.1"/>
    </source>
</evidence>
<evidence type="ECO:0000259" key="12">
    <source>
        <dbReference type="Pfam" id="PF14413"/>
    </source>
</evidence>
<comment type="caution">
    <text evidence="13">The sequence shown here is derived from an EMBL/GenBank/DDBJ whole genome shotgun (WGS) entry which is preliminary data.</text>
</comment>
<evidence type="ECO:0000259" key="11">
    <source>
        <dbReference type="Pfam" id="PF04446"/>
    </source>
</evidence>
<dbReference type="GO" id="GO:0005525">
    <property type="term" value="F:GTP binding"/>
    <property type="evidence" value="ECO:0007669"/>
    <property type="project" value="UniProtKB-KW"/>
</dbReference>
<keyword evidence="10" id="KW-0342">GTP-binding</keyword>
<comment type="similarity">
    <text evidence="2">Belongs to the tRNA(His) guanylyltransferase family.</text>
</comment>
<name>A0A5S4F290_9ACTN</name>
<reference evidence="13 14" key="1">
    <citation type="submission" date="2019-05" db="EMBL/GenBank/DDBJ databases">
        <title>Draft genome sequence of Nonomuraea turkmeniaca DSM 43926.</title>
        <authorList>
            <person name="Saricaoglu S."/>
            <person name="Isik K."/>
        </authorList>
    </citation>
    <scope>NUCLEOTIDE SEQUENCE [LARGE SCALE GENOMIC DNA]</scope>
    <source>
        <strain evidence="13 14">DSM 43926</strain>
    </source>
</reference>
<evidence type="ECO:0000256" key="8">
    <source>
        <dbReference type="ARBA" id="ARBA00022741"/>
    </source>
</evidence>
<dbReference type="GO" id="GO:0008193">
    <property type="term" value="F:tRNA guanylyltransferase activity"/>
    <property type="evidence" value="ECO:0007669"/>
    <property type="project" value="UniProtKB-EC"/>
</dbReference>